<reference evidence="2" key="1">
    <citation type="journal article" date="2020" name="Nat. Commun.">
        <title>Large-scale genome sequencing of mycorrhizal fungi provides insights into the early evolution of symbiotic traits.</title>
        <authorList>
            <person name="Miyauchi S."/>
            <person name="Kiss E."/>
            <person name="Kuo A."/>
            <person name="Drula E."/>
            <person name="Kohler A."/>
            <person name="Sanchez-Garcia M."/>
            <person name="Morin E."/>
            <person name="Andreopoulos B."/>
            <person name="Barry K.W."/>
            <person name="Bonito G."/>
            <person name="Buee M."/>
            <person name="Carver A."/>
            <person name="Chen C."/>
            <person name="Cichocki N."/>
            <person name="Clum A."/>
            <person name="Culley D."/>
            <person name="Crous P.W."/>
            <person name="Fauchery L."/>
            <person name="Girlanda M."/>
            <person name="Hayes R.D."/>
            <person name="Keri Z."/>
            <person name="LaButti K."/>
            <person name="Lipzen A."/>
            <person name="Lombard V."/>
            <person name="Magnuson J."/>
            <person name="Maillard F."/>
            <person name="Murat C."/>
            <person name="Nolan M."/>
            <person name="Ohm R.A."/>
            <person name="Pangilinan J."/>
            <person name="Pereira M.F."/>
            <person name="Perotto S."/>
            <person name="Peter M."/>
            <person name="Pfister S."/>
            <person name="Riley R."/>
            <person name="Sitrit Y."/>
            <person name="Stielow J.B."/>
            <person name="Szollosi G."/>
            <person name="Zifcakova L."/>
            <person name="Stursova M."/>
            <person name="Spatafora J.W."/>
            <person name="Tedersoo L."/>
            <person name="Vaario L.M."/>
            <person name="Yamada A."/>
            <person name="Yan M."/>
            <person name="Wang P."/>
            <person name="Xu J."/>
            <person name="Bruns T."/>
            <person name="Baldrian P."/>
            <person name="Vilgalys R."/>
            <person name="Dunand C."/>
            <person name="Henrissat B."/>
            <person name="Grigoriev I.V."/>
            <person name="Hibbett D."/>
            <person name="Nagy L.G."/>
            <person name="Martin F.M."/>
        </authorList>
    </citation>
    <scope>NUCLEOTIDE SEQUENCE</scope>
    <source>
        <strain evidence="2">UP504</strain>
    </source>
</reference>
<evidence type="ECO:0000313" key="2">
    <source>
        <dbReference type="EMBL" id="KAF9514266.1"/>
    </source>
</evidence>
<comment type="caution">
    <text evidence="2">The sequence shown here is derived from an EMBL/GenBank/DDBJ whole genome shotgun (WGS) entry which is preliminary data.</text>
</comment>
<dbReference type="OrthoDB" id="2963168at2759"/>
<accession>A0A9P6DTG7</accession>
<keyword evidence="1" id="KW-1133">Transmembrane helix</keyword>
<proteinExistence type="predicted"/>
<dbReference type="SUPFAM" id="SSF53067">
    <property type="entry name" value="Actin-like ATPase domain"/>
    <property type="match status" value="1"/>
</dbReference>
<keyword evidence="3" id="KW-1185">Reference proteome</keyword>
<evidence type="ECO:0000256" key="1">
    <source>
        <dbReference type="SAM" id="Phobius"/>
    </source>
</evidence>
<feature type="transmembrane region" description="Helical" evidence="1">
    <location>
        <begin position="360"/>
        <end position="382"/>
    </location>
</feature>
<dbReference type="PANTHER" id="PTHR14187">
    <property type="entry name" value="ALPHA KINASE/ELONGATION FACTOR 2 KINASE"/>
    <property type="match status" value="1"/>
</dbReference>
<dbReference type="Proteomes" id="UP000886523">
    <property type="component" value="Unassembled WGS sequence"/>
</dbReference>
<keyword evidence="1" id="KW-0812">Transmembrane</keyword>
<sequence length="423" mass="46344">MRPVVGHGRFCGRDQIARFKLLLNPNGASDIIPRIFPVCLARFNTNAARNAGNVYLARTQSQGSSSVAIPNRPGGLVAPEGSQEYAGVGIDYISYRFSVLSEPEAGAVHCVLWKDLRLTPGQSFMVCNAGGGNIKLGFNGKQEARDLHFECFDPNVPALSDHEFLNGQLVLPVNDLRERVFDPVINKVLGVLEAQLHRVDSVNALVLVGRFSANPYLLDRIRRRLGATQYGLEESLIQRSIGAPTIIASKSYIMGIGPNLAISPGGYWNSGNPPGVTMSFNGIFDTYLVVKGALLKKGEPVLQEFMKTSSSLSDFVFITRVYTSDSAEIRADTSGGDLEYIQNWEIDLSAVSLFKQHARILLGIGLIQVGGLFFCVVFEIGIEIESQVAPFITRLEDFGVKLHLARTRAGPRRSGIWSIYQHM</sequence>
<name>A0A9P6DTG7_9AGAM</name>
<organism evidence="2 3">
    <name type="scientific">Hydnum rufescens UP504</name>
    <dbReference type="NCBI Taxonomy" id="1448309"/>
    <lineage>
        <taxon>Eukaryota</taxon>
        <taxon>Fungi</taxon>
        <taxon>Dikarya</taxon>
        <taxon>Basidiomycota</taxon>
        <taxon>Agaricomycotina</taxon>
        <taxon>Agaricomycetes</taxon>
        <taxon>Cantharellales</taxon>
        <taxon>Hydnaceae</taxon>
        <taxon>Hydnum</taxon>
    </lineage>
</organism>
<keyword evidence="1" id="KW-0472">Membrane</keyword>
<dbReference type="EMBL" id="MU128962">
    <property type="protein sequence ID" value="KAF9514266.1"/>
    <property type="molecule type" value="Genomic_DNA"/>
</dbReference>
<dbReference type="AlphaFoldDB" id="A0A9P6DTG7"/>
<protein>
    <submittedName>
        <fullName evidence="2">Uncharacterized protein</fullName>
    </submittedName>
</protein>
<dbReference type="PANTHER" id="PTHR14187:SF5">
    <property type="entry name" value="HEAT SHOCK 70 KDA PROTEIN 12A"/>
    <property type="match status" value="1"/>
</dbReference>
<dbReference type="InterPro" id="IPR043129">
    <property type="entry name" value="ATPase_NBD"/>
</dbReference>
<gene>
    <name evidence="2" type="ORF">BS47DRAFT_1361793</name>
</gene>
<evidence type="ECO:0000313" key="3">
    <source>
        <dbReference type="Proteomes" id="UP000886523"/>
    </source>
</evidence>